<evidence type="ECO:0000313" key="2">
    <source>
        <dbReference type="Proteomes" id="UP001221898"/>
    </source>
</evidence>
<name>A0AAD7WKC1_9TELE</name>
<accession>A0AAD7WKC1</accession>
<reference evidence="1" key="1">
    <citation type="journal article" date="2023" name="Science">
        <title>Genome structures resolve the early diversification of teleost fishes.</title>
        <authorList>
            <person name="Parey E."/>
            <person name="Louis A."/>
            <person name="Montfort J."/>
            <person name="Bouchez O."/>
            <person name="Roques C."/>
            <person name="Iampietro C."/>
            <person name="Lluch J."/>
            <person name="Castinel A."/>
            <person name="Donnadieu C."/>
            <person name="Desvignes T."/>
            <person name="Floi Bucao C."/>
            <person name="Jouanno E."/>
            <person name="Wen M."/>
            <person name="Mejri S."/>
            <person name="Dirks R."/>
            <person name="Jansen H."/>
            <person name="Henkel C."/>
            <person name="Chen W.J."/>
            <person name="Zahm M."/>
            <person name="Cabau C."/>
            <person name="Klopp C."/>
            <person name="Thompson A.W."/>
            <person name="Robinson-Rechavi M."/>
            <person name="Braasch I."/>
            <person name="Lecointre G."/>
            <person name="Bobe J."/>
            <person name="Postlethwait J.H."/>
            <person name="Berthelot C."/>
            <person name="Roest Crollius H."/>
            <person name="Guiguen Y."/>
        </authorList>
    </citation>
    <scope>NUCLEOTIDE SEQUENCE</scope>
    <source>
        <strain evidence="1">NC1722</strain>
    </source>
</reference>
<organism evidence="1 2">
    <name type="scientific">Aldrovandia affinis</name>
    <dbReference type="NCBI Taxonomy" id="143900"/>
    <lineage>
        <taxon>Eukaryota</taxon>
        <taxon>Metazoa</taxon>
        <taxon>Chordata</taxon>
        <taxon>Craniata</taxon>
        <taxon>Vertebrata</taxon>
        <taxon>Euteleostomi</taxon>
        <taxon>Actinopterygii</taxon>
        <taxon>Neopterygii</taxon>
        <taxon>Teleostei</taxon>
        <taxon>Notacanthiformes</taxon>
        <taxon>Halosauridae</taxon>
        <taxon>Aldrovandia</taxon>
    </lineage>
</organism>
<evidence type="ECO:0000313" key="1">
    <source>
        <dbReference type="EMBL" id="KAJ8400033.1"/>
    </source>
</evidence>
<protein>
    <submittedName>
        <fullName evidence="1">Uncharacterized protein</fullName>
    </submittedName>
</protein>
<proteinExistence type="predicted"/>
<dbReference type="EMBL" id="JAINUG010000079">
    <property type="protein sequence ID" value="KAJ8400033.1"/>
    <property type="molecule type" value="Genomic_DNA"/>
</dbReference>
<dbReference type="AlphaFoldDB" id="A0AAD7WKC1"/>
<gene>
    <name evidence="1" type="ORF">AAFF_G00400720</name>
</gene>
<comment type="caution">
    <text evidence="1">The sequence shown here is derived from an EMBL/GenBank/DDBJ whole genome shotgun (WGS) entry which is preliminary data.</text>
</comment>
<sequence length="83" mass="8935">MYLPPPPSPGSRSVHSVPKKHFFLEEMENDRGPLGGGCPFNKVLRTRAVAGGEAEHKKPDIDGLNVARNLTQHSCIGGCSVLQ</sequence>
<keyword evidence="2" id="KW-1185">Reference proteome</keyword>
<dbReference type="Proteomes" id="UP001221898">
    <property type="component" value="Unassembled WGS sequence"/>
</dbReference>